<feature type="region of interest" description="Disordered" evidence="1">
    <location>
        <begin position="1"/>
        <end position="72"/>
    </location>
</feature>
<keyword evidence="3" id="KW-1185">Reference proteome</keyword>
<protein>
    <submittedName>
        <fullName evidence="2">Uncharacterized protein</fullName>
    </submittedName>
</protein>
<dbReference type="EMBL" id="JAJAGQ010000001">
    <property type="protein sequence ID" value="KAJ8573752.1"/>
    <property type="molecule type" value="Genomic_DNA"/>
</dbReference>
<organism evidence="2 3">
    <name type="scientific">Anisodus acutangulus</name>
    <dbReference type="NCBI Taxonomy" id="402998"/>
    <lineage>
        <taxon>Eukaryota</taxon>
        <taxon>Viridiplantae</taxon>
        <taxon>Streptophyta</taxon>
        <taxon>Embryophyta</taxon>
        <taxon>Tracheophyta</taxon>
        <taxon>Spermatophyta</taxon>
        <taxon>Magnoliopsida</taxon>
        <taxon>eudicotyledons</taxon>
        <taxon>Gunneridae</taxon>
        <taxon>Pentapetalae</taxon>
        <taxon>asterids</taxon>
        <taxon>lamiids</taxon>
        <taxon>Solanales</taxon>
        <taxon>Solanaceae</taxon>
        <taxon>Solanoideae</taxon>
        <taxon>Hyoscyameae</taxon>
        <taxon>Anisodus</taxon>
    </lineage>
</organism>
<dbReference type="Proteomes" id="UP001152561">
    <property type="component" value="Unassembled WGS sequence"/>
</dbReference>
<proteinExistence type="predicted"/>
<evidence type="ECO:0000313" key="3">
    <source>
        <dbReference type="Proteomes" id="UP001152561"/>
    </source>
</evidence>
<comment type="caution">
    <text evidence="2">The sequence shown here is derived from an EMBL/GenBank/DDBJ whole genome shotgun (WGS) entry which is preliminary data.</text>
</comment>
<evidence type="ECO:0000313" key="2">
    <source>
        <dbReference type="EMBL" id="KAJ8573752.1"/>
    </source>
</evidence>
<gene>
    <name evidence="2" type="ORF">K7X08_010263</name>
</gene>
<reference evidence="3" key="1">
    <citation type="journal article" date="2023" name="Proc. Natl. Acad. Sci. U.S.A.">
        <title>Genomic and structural basis for evolution of tropane alkaloid biosynthesis.</title>
        <authorList>
            <person name="Wanga Y.-J."/>
            <person name="Taina T."/>
            <person name="Yua J.-Y."/>
            <person name="Lia J."/>
            <person name="Xua B."/>
            <person name="Chenc J."/>
            <person name="D'Auriad J.C."/>
            <person name="Huanga J.-P."/>
            <person name="Huanga S.-X."/>
        </authorList>
    </citation>
    <scope>NUCLEOTIDE SEQUENCE [LARGE SCALE GENOMIC DNA]</scope>
    <source>
        <strain evidence="3">cv. KIB-2019</strain>
    </source>
</reference>
<feature type="compositionally biased region" description="Polar residues" evidence="1">
    <location>
        <begin position="56"/>
        <end position="70"/>
    </location>
</feature>
<sequence length="109" mass="11729">MISTPDFTTPHGISQLPPGFQRLSLSGTPTTTPSSTISHSSSSSTLQFRISGLQVGDSNSESGTLTTDGSSRPRLCTLQIESYDEYGRLIIEPVGFRKSVPGYCNMRLT</sequence>
<evidence type="ECO:0000256" key="1">
    <source>
        <dbReference type="SAM" id="MobiDB-lite"/>
    </source>
</evidence>
<name>A0A9Q1N0T6_9SOLA</name>
<feature type="compositionally biased region" description="Low complexity" evidence="1">
    <location>
        <begin position="23"/>
        <end position="46"/>
    </location>
</feature>
<dbReference type="AlphaFoldDB" id="A0A9Q1N0T6"/>
<accession>A0A9Q1N0T6</accession>